<evidence type="ECO:0000259" key="1">
    <source>
        <dbReference type="PROSITE" id="PS51332"/>
    </source>
</evidence>
<dbReference type="EMBL" id="JBIBDZ010000027">
    <property type="protein sequence ID" value="MFF5924384.1"/>
    <property type="molecule type" value="Genomic_DNA"/>
</dbReference>
<gene>
    <name evidence="2" type="ORF">ACFY8C_39855</name>
</gene>
<evidence type="ECO:0000313" key="2">
    <source>
        <dbReference type="EMBL" id="MFF5924384.1"/>
    </source>
</evidence>
<dbReference type="Pfam" id="PF02310">
    <property type="entry name" value="B12-binding"/>
    <property type="match status" value="1"/>
</dbReference>
<feature type="domain" description="B12-binding" evidence="1">
    <location>
        <begin position="14"/>
        <end position="159"/>
    </location>
</feature>
<protein>
    <submittedName>
        <fullName evidence="2">Cobalamin B12-binding domain-containing protein</fullName>
    </submittedName>
</protein>
<name>A0ABW6Y3N9_9ACTN</name>
<reference evidence="2 3" key="1">
    <citation type="submission" date="2024-10" db="EMBL/GenBank/DDBJ databases">
        <title>The Natural Products Discovery Center: Release of the First 8490 Sequenced Strains for Exploring Actinobacteria Biosynthetic Diversity.</title>
        <authorList>
            <person name="Kalkreuter E."/>
            <person name="Kautsar S.A."/>
            <person name="Yang D."/>
            <person name="Bader C.D."/>
            <person name="Teijaro C.N."/>
            <person name="Fluegel L."/>
            <person name="Davis C.M."/>
            <person name="Simpson J.R."/>
            <person name="Lauterbach L."/>
            <person name="Steele A.D."/>
            <person name="Gui C."/>
            <person name="Meng S."/>
            <person name="Li G."/>
            <person name="Viehrig K."/>
            <person name="Ye F."/>
            <person name="Su P."/>
            <person name="Kiefer A.F."/>
            <person name="Nichols A."/>
            <person name="Cepeda A.J."/>
            <person name="Yan W."/>
            <person name="Fan B."/>
            <person name="Jiang Y."/>
            <person name="Adhikari A."/>
            <person name="Zheng C.-J."/>
            <person name="Schuster L."/>
            <person name="Cowan T.M."/>
            <person name="Smanski M.J."/>
            <person name="Chevrette M.G."/>
            <person name="De Carvalho L.P.S."/>
            <person name="Shen B."/>
        </authorList>
    </citation>
    <scope>NUCLEOTIDE SEQUENCE [LARGE SCALE GENOMIC DNA]</scope>
    <source>
        <strain evidence="2 3">NPDC012605</strain>
    </source>
</reference>
<dbReference type="SUPFAM" id="SSF52242">
    <property type="entry name" value="Cobalamin (vitamin B12)-binding domain"/>
    <property type="match status" value="1"/>
</dbReference>
<dbReference type="InterPro" id="IPR006158">
    <property type="entry name" value="Cobalamin-bd"/>
</dbReference>
<sequence length="191" mass="20031">MQTAEWASRERSGPLDVVVTGLPSDAHTWNLVFIQLLIEDLGHHVINLGPCVPQDEIVESCGKYQPDLLVVSTVNGHGFQDADQLIRAIRSRWELAGLPAVIGGKLGVLGTEQRAGHGRRLREAGFDAVFQDDPEQGQGAGLGAFEAFIARLDAERGPAAPLAADDAAAADRVPAGLAPVASAASLEEVAG</sequence>
<dbReference type="Gene3D" id="3.40.50.280">
    <property type="entry name" value="Cobalamin-binding domain"/>
    <property type="match status" value="1"/>
</dbReference>
<comment type="caution">
    <text evidence="2">The sequence shown here is derived from an EMBL/GenBank/DDBJ whole genome shotgun (WGS) entry which is preliminary data.</text>
</comment>
<dbReference type="Proteomes" id="UP001602370">
    <property type="component" value="Unassembled WGS sequence"/>
</dbReference>
<organism evidence="2 3">
    <name type="scientific">Streptomyces flavochromogenes</name>
    <dbReference type="NCBI Taxonomy" id="68199"/>
    <lineage>
        <taxon>Bacteria</taxon>
        <taxon>Bacillati</taxon>
        <taxon>Actinomycetota</taxon>
        <taxon>Actinomycetes</taxon>
        <taxon>Kitasatosporales</taxon>
        <taxon>Streptomycetaceae</taxon>
        <taxon>Streptomyces</taxon>
    </lineage>
</organism>
<dbReference type="InterPro" id="IPR036724">
    <property type="entry name" value="Cobalamin-bd_sf"/>
</dbReference>
<evidence type="ECO:0000313" key="3">
    <source>
        <dbReference type="Proteomes" id="UP001602370"/>
    </source>
</evidence>
<keyword evidence="3" id="KW-1185">Reference proteome</keyword>
<dbReference type="RefSeq" id="WP_078944987.1">
    <property type="nucleotide sequence ID" value="NZ_JBIBDZ010000027.1"/>
</dbReference>
<dbReference type="PROSITE" id="PS51332">
    <property type="entry name" value="B12_BINDING"/>
    <property type="match status" value="1"/>
</dbReference>
<proteinExistence type="predicted"/>
<accession>A0ABW6Y3N9</accession>